<keyword evidence="2" id="KW-1185">Reference proteome</keyword>
<reference evidence="1 2" key="2">
    <citation type="submission" date="2008-10" db="EMBL/GenBank/DDBJ databases">
        <authorList>
            <person name="Fulton L."/>
            <person name="Clifton S."/>
            <person name="Fulton B."/>
            <person name="Xu J."/>
            <person name="Minx P."/>
            <person name="Pepin K.H."/>
            <person name="Johnson M."/>
            <person name="Thiruvilangam P."/>
            <person name="Bhonagiri V."/>
            <person name="Nash W.E."/>
            <person name="Mardis E.R."/>
            <person name="Wilson R.K."/>
        </authorList>
    </citation>
    <scope>NUCLEOTIDE SEQUENCE [LARGE SCALE GENOMIC DNA]</scope>
    <source>
        <strain evidence="1 2">DSM 13279</strain>
    </source>
</reference>
<protein>
    <submittedName>
        <fullName evidence="1">Uncharacterized protein</fullName>
    </submittedName>
</protein>
<dbReference type="EMBL" id="ABXJ01000013">
    <property type="protein sequence ID" value="EEA91550.1"/>
    <property type="molecule type" value="Genomic_DNA"/>
</dbReference>
<dbReference type="Proteomes" id="UP000003560">
    <property type="component" value="Unassembled WGS sequence"/>
</dbReference>
<accession>B6G836</accession>
<evidence type="ECO:0000313" key="1">
    <source>
        <dbReference type="EMBL" id="EEA91550.1"/>
    </source>
</evidence>
<dbReference type="HOGENOM" id="CLU_2988857_0_0_11"/>
<organism evidence="1 2">
    <name type="scientific">Collinsella stercoris DSM 13279</name>
    <dbReference type="NCBI Taxonomy" id="445975"/>
    <lineage>
        <taxon>Bacteria</taxon>
        <taxon>Bacillati</taxon>
        <taxon>Actinomycetota</taxon>
        <taxon>Coriobacteriia</taxon>
        <taxon>Coriobacteriales</taxon>
        <taxon>Coriobacteriaceae</taxon>
        <taxon>Collinsella</taxon>
    </lineage>
</organism>
<reference evidence="1 2" key="1">
    <citation type="submission" date="2008-10" db="EMBL/GenBank/DDBJ databases">
        <title>Draft genome sequence of Collinsella stercoris (DSM 13279).</title>
        <authorList>
            <person name="Sudarsanam P."/>
            <person name="Ley R."/>
            <person name="Guruge J."/>
            <person name="Turnbaugh P.J."/>
            <person name="Mahowald M."/>
            <person name="Liep D."/>
            <person name="Gordon J."/>
        </authorList>
    </citation>
    <scope>NUCLEOTIDE SEQUENCE [LARGE SCALE GENOMIC DNA]</scope>
    <source>
        <strain evidence="1 2">DSM 13279</strain>
    </source>
</reference>
<dbReference type="AlphaFoldDB" id="B6G836"/>
<evidence type="ECO:0000313" key="2">
    <source>
        <dbReference type="Proteomes" id="UP000003560"/>
    </source>
</evidence>
<sequence>MRYLLHQRINGIERLARSGQLPVLHQLVFVQFSLGKNELQLAIWQGATSDTAILDIN</sequence>
<dbReference type="STRING" id="445975.COLSTE_00227"/>
<proteinExistence type="predicted"/>
<comment type="caution">
    <text evidence="1">The sequence shown here is derived from an EMBL/GenBank/DDBJ whole genome shotgun (WGS) entry which is preliminary data.</text>
</comment>
<name>B6G836_9ACTN</name>
<gene>
    <name evidence="1" type="ORF">COLSTE_00227</name>
</gene>